<dbReference type="Proteomes" id="UP000053660">
    <property type="component" value="Unassembled WGS sequence"/>
</dbReference>
<protein>
    <submittedName>
        <fullName evidence="1">Uncharacterized protein</fullName>
    </submittedName>
</protein>
<organism evidence="1 2">
    <name type="scientific">Oesophagostomum dentatum</name>
    <name type="common">Nodular worm</name>
    <dbReference type="NCBI Taxonomy" id="61180"/>
    <lineage>
        <taxon>Eukaryota</taxon>
        <taxon>Metazoa</taxon>
        <taxon>Ecdysozoa</taxon>
        <taxon>Nematoda</taxon>
        <taxon>Chromadorea</taxon>
        <taxon>Rhabditida</taxon>
        <taxon>Rhabditina</taxon>
        <taxon>Rhabditomorpha</taxon>
        <taxon>Strongyloidea</taxon>
        <taxon>Strongylidae</taxon>
        <taxon>Oesophagostomum</taxon>
    </lineage>
</organism>
<gene>
    <name evidence="1" type="ORF">OESDEN_14946</name>
</gene>
<dbReference type="EMBL" id="KN564328">
    <property type="protein sequence ID" value="KHJ85331.1"/>
    <property type="molecule type" value="Genomic_DNA"/>
</dbReference>
<accession>A0A0B1SN66</accession>
<feature type="non-terminal residue" evidence="1">
    <location>
        <position position="1"/>
    </location>
</feature>
<dbReference type="OrthoDB" id="5843041at2759"/>
<reference evidence="1 2" key="1">
    <citation type="submission" date="2014-03" db="EMBL/GenBank/DDBJ databases">
        <title>Draft genome of the hookworm Oesophagostomum dentatum.</title>
        <authorList>
            <person name="Mitreva M."/>
        </authorList>
    </citation>
    <scope>NUCLEOTIDE SEQUENCE [LARGE SCALE GENOMIC DNA]</scope>
    <source>
        <strain evidence="1 2">OD-Hann</strain>
    </source>
</reference>
<keyword evidence="2" id="KW-1185">Reference proteome</keyword>
<evidence type="ECO:0000313" key="2">
    <source>
        <dbReference type="Proteomes" id="UP000053660"/>
    </source>
</evidence>
<sequence>SCHEKLIFRQSHQTTCACTTKNHCNSPTSPIADFKFQETPFLKGYQFQPLVGGGEGEQPVHTLKPGDEIGNTPGVKPGKSVIGDEFCTKRNTMQEV</sequence>
<evidence type="ECO:0000313" key="1">
    <source>
        <dbReference type="EMBL" id="KHJ85331.1"/>
    </source>
</evidence>
<proteinExistence type="predicted"/>
<dbReference type="AlphaFoldDB" id="A0A0B1SN66"/>
<name>A0A0B1SN66_OESDE</name>